<protein>
    <submittedName>
        <fullName evidence="4">Endoglucanase cel12A</fullName>
    </submittedName>
</protein>
<evidence type="ECO:0000313" key="5">
    <source>
        <dbReference type="Proteomes" id="UP000184267"/>
    </source>
</evidence>
<feature type="chain" id="PRO_5012883139" evidence="3">
    <location>
        <begin position="19"/>
        <end position="242"/>
    </location>
</feature>
<reference evidence="4 5" key="1">
    <citation type="submission" date="2016-10" db="EMBL/GenBank/DDBJ databases">
        <title>Genome sequence of the basidiomycete white-rot fungus Trametes pubescens.</title>
        <authorList>
            <person name="Makela M.R."/>
            <person name="Granchi Z."/>
            <person name="Peng M."/>
            <person name="De Vries R.P."/>
            <person name="Grigoriev I."/>
            <person name="Riley R."/>
            <person name="Hilden K."/>
        </authorList>
    </citation>
    <scope>NUCLEOTIDE SEQUENCE [LARGE SCALE GENOMIC DNA]</scope>
    <source>
        <strain evidence="4 5">FBCC735</strain>
    </source>
</reference>
<dbReference type="PANTHER" id="PTHR34002:SF9">
    <property type="entry name" value="XYLOGLUCAN-SPECIFIC ENDO-BETA-1,4-GLUCANASE A"/>
    <property type="match status" value="1"/>
</dbReference>
<keyword evidence="2" id="KW-0326">Glycosidase</keyword>
<dbReference type="Gene3D" id="2.60.120.180">
    <property type="match status" value="1"/>
</dbReference>
<keyword evidence="3" id="KW-0732">Signal</keyword>
<dbReference type="Proteomes" id="UP000184267">
    <property type="component" value="Unassembled WGS sequence"/>
</dbReference>
<dbReference type="Pfam" id="PF01670">
    <property type="entry name" value="Glyco_hydro_12"/>
    <property type="match status" value="1"/>
</dbReference>
<accession>A0A1M2V3Q2</accession>
<dbReference type="EMBL" id="MNAD01001693">
    <property type="protein sequence ID" value="OJT02177.1"/>
    <property type="molecule type" value="Genomic_DNA"/>
</dbReference>
<evidence type="ECO:0000256" key="3">
    <source>
        <dbReference type="SAM" id="SignalP"/>
    </source>
</evidence>
<dbReference type="OMA" id="WQWWYEN"/>
<dbReference type="PANTHER" id="PTHR34002">
    <property type="entry name" value="BLR1656 PROTEIN"/>
    <property type="match status" value="1"/>
</dbReference>
<dbReference type="GO" id="GO:0000272">
    <property type="term" value="P:polysaccharide catabolic process"/>
    <property type="evidence" value="ECO:0007669"/>
    <property type="project" value="UniProtKB-KW"/>
</dbReference>
<keyword evidence="2" id="KW-0378">Hydrolase</keyword>
<dbReference type="OrthoDB" id="89349at2759"/>
<dbReference type="InterPro" id="IPR013319">
    <property type="entry name" value="GH11/12"/>
</dbReference>
<feature type="signal peptide" evidence="3">
    <location>
        <begin position="1"/>
        <end position="18"/>
    </location>
</feature>
<keyword evidence="2" id="KW-0119">Carbohydrate metabolism</keyword>
<keyword evidence="2" id="KW-0624">Polysaccharide degradation</keyword>
<dbReference type="InterPro" id="IPR013320">
    <property type="entry name" value="ConA-like_dom_sf"/>
</dbReference>
<evidence type="ECO:0000313" key="4">
    <source>
        <dbReference type="EMBL" id="OJT02177.1"/>
    </source>
</evidence>
<evidence type="ECO:0000256" key="2">
    <source>
        <dbReference type="RuleBase" id="RU361163"/>
    </source>
</evidence>
<comment type="similarity">
    <text evidence="1 2">Belongs to the glycosyl hydrolase 12 (cellulase H) family.</text>
</comment>
<proteinExistence type="inferred from homology"/>
<gene>
    <name evidence="4" type="ORF">TRAPUB_7292</name>
</gene>
<dbReference type="AlphaFoldDB" id="A0A1M2V3Q2"/>
<keyword evidence="5" id="KW-1185">Reference proteome</keyword>
<name>A0A1M2V3Q2_TRAPU</name>
<dbReference type="STRING" id="154538.A0A1M2V3Q2"/>
<comment type="caution">
    <text evidence="4">The sequence shown here is derived from an EMBL/GenBank/DDBJ whole genome shotgun (WGS) entry which is preliminary data.</text>
</comment>
<sequence length="242" mass="26764">MRFSTLFSFVAVAASASAQTLPGQYDCTPAGAYTLCQNLWGEDAGTGHQTTTLLSTNGNSVSWRTVWDWQNGWNNVKSYANVEHNTAKGVQLASLQSAPTAWQWWYENESSVRADVSYDIWTGWAASGNPASSDSSYEIMIWLSGQGGVQPIGQQVQWSVSIAGHNWNLWQGPNANWEVLSFVSADGDITDFNADLKQFFDYLQWNYGVSQWQYVQAIQAGTEPFTGSASLFTNNFNVALNH</sequence>
<dbReference type="GO" id="GO:0008810">
    <property type="term" value="F:cellulase activity"/>
    <property type="evidence" value="ECO:0007669"/>
    <property type="project" value="InterPro"/>
</dbReference>
<dbReference type="InterPro" id="IPR002594">
    <property type="entry name" value="GH12"/>
</dbReference>
<dbReference type="SUPFAM" id="SSF49899">
    <property type="entry name" value="Concanavalin A-like lectins/glucanases"/>
    <property type="match status" value="1"/>
</dbReference>
<evidence type="ECO:0000256" key="1">
    <source>
        <dbReference type="ARBA" id="ARBA00005519"/>
    </source>
</evidence>
<organism evidence="4 5">
    <name type="scientific">Trametes pubescens</name>
    <name type="common">White-rot fungus</name>
    <dbReference type="NCBI Taxonomy" id="154538"/>
    <lineage>
        <taxon>Eukaryota</taxon>
        <taxon>Fungi</taxon>
        <taxon>Dikarya</taxon>
        <taxon>Basidiomycota</taxon>
        <taxon>Agaricomycotina</taxon>
        <taxon>Agaricomycetes</taxon>
        <taxon>Polyporales</taxon>
        <taxon>Polyporaceae</taxon>
        <taxon>Trametes</taxon>
    </lineage>
</organism>